<reference evidence="1 2" key="1">
    <citation type="submission" date="2019-09" db="EMBL/GenBank/DDBJ databases">
        <authorList>
            <person name="Chandra G."/>
            <person name="Truman W A."/>
        </authorList>
    </citation>
    <scope>NUCLEOTIDE SEQUENCE [LARGE SCALE GENOMIC DNA]</scope>
    <source>
        <strain evidence="1">PS854</strain>
    </source>
</reference>
<dbReference type="Gene3D" id="3.30.428.10">
    <property type="entry name" value="HIT-like"/>
    <property type="match status" value="1"/>
</dbReference>
<evidence type="ECO:0000313" key="2">
    <source>
        <dbReference type="Proteomes" id="UP000327111"/>
    </source>
</evidence>
<evidence type="ECO:0000313" key="1">
    <source>
        <dbReference type="EMBL" id="VVP54194.1"/>
    </source>
</evidence>
<dbReference type="Proteomes" id="UP000327111">
    <property type="component" value="Unassembled WGS sequence"/>
</dbReference>
<protein>
    <recommendedName>
        <fullName evidence="3">HIT family protein</fullName>
    </recommendedName>
</protein>
<sequence>MEIPAQFIIHETTHWIVNHHMSSVLPGYLVLGSKAYVHSLGDLPCDALIELGGLLATVQKTLQLQMNPKWLYMSRFGHDPGYPIHFHFIPVYHWVEELFWSDARYRLLNSLGSKGNAHGLTDGAELTLFVWREFGEHSGPSANQGPPVIQVIDDLRKAFKQLNYSG</sequence>
<dbReference type="InterPro" id="IPR036265">
    <property type="entry name" value="HIT-like_sf"/>
</dbReference>
<evidence type="ECO:0008006" key="3">
    <source>
        <dbReference type="Google" id="ProtNLM"/>
    </source>
</evidence>
<dbReference type="AlphaFoldDB" id="A0A5E7PXA0"/>
<accession>A0A5E7PXA0</accession>
<dbReference type="RefSeq" id="WP_150736241.1">
    <property type="nucleotide sequence ID" value="NZ_CABVIF010000018.1"/>
</dbReference>
<proteinExistence type="predicted"/>
<dbReference type="SUPFAM" id="SSF54197">
    <property type="entry name" value="HIT-like"/>
    <property type="match status" value="1"/>
</dbReference>
<organism evidence="1 2">
    <name type="scientific">Pseudomonas fluorescens</name>
    <dbReference type="NCBI Taxonomy" id="294"/>
    <lineage>
        <taxon>Bacteria</taxon>
        <taxon>Pseudomonadati</taxon>
        <taxon>Pseudomonadota</taxon>
        <taxon>Gammaproteobacteria</taxon>
        <taxon>Pseudomonadales</taxon>
        <taxon>Pseudomonadaceae</taxon>
        <taxon>Pseudomonas</taxon>
    </lineage>
</organism>
<gene>
    <name evidence="1" type="ORF">PS854_05535</name>
</gene>
<name>A0A5E7PXA0_PSEFL</name>
<dbReference type="EMBL" id="CABVIF010000018">
    <property type="protein sequence ID" value="VVP54194.1"/>
    <property type="molecule type" value="Genomic_DNA"/>
</dbReference>